<evidence type="ECO:0000313" key="2">
    <source>
        <dbReference type="WBParaSite" id="ES5_v2.g17762.t1"/>
    </source>
</evidence>
<dbReference type="Proteomes" id="UP000887579">
    <property type="component" value="Unplaced"/>
</dbReference>
<dbReference type="WBParaSite" id="ES5_v2.g17762.t1">
    <property type="protein sequence ID" value="ES5_v2.g17762.t1"/>
    <property type="gene ID" value="ES5_v2.g17762"/>
</dbReference>
<reference evidence="2" key="1">
    <citation type="submission" date="2022-11" db="UniProtKB">
        <authorList>
            <consortium name="WormBaseParasite"/>
        </authorList>
    </citation>
    <scope>IDENTIFICATION</scope>
</reference>
<evidence type="ECO:0000313" key="1">
    <source>
        <dbReference type="Proteomes" id="UP000887579"/>
    </source>
</evidence>
<sequence length="154" mass="17764">VHKCVLKRRSAKFDCVFKVKSEASTKKNKSEKIVVKNHTFDTVKEALMFCYDIQNSDSLSAQDAADLMKFANEYQIMDLKKKMEEFCNENISVTNVVCFSTASIIVDSDELYQKCFDFLLKCMKDGTAVKDVEELDENMQKELFLQTFTKTCKD</sequence>
<accession>A0AC34FKB2</accession>
<protein>
    <submittedName>
        <fullName evidence="2">BTB domain-containing protein</fullName>
    </submittedName>
</protein>
<name>A0AC34FKB2_9BILA</name>
<proteinExistence type="predicted"/>
<organism evidence="1 2">
    <name type="scientific">Panagrolaimus sp. ES5</name>
    <dbReference type="NCBI Taxonomy" id="591445"/>
    <lineage>
        <taxon>Eukaryota</taxon>
        <taxon>Metazoa</taxon>
        <taxon>Ecdysozoa</taxon>
        <taxon>Nematoda</taxon>
        <taxon>Chromadorea</taxon>
        <taxon>Rhabditida</taxon>
        <taxon>Tylenchina</taxon>
        <taxon>Panagrolaimomorpha</taxon>
        <taxon>Panagrolaimoidea</taxon>
        <taxon>Panagrolaimidae</taxon>
        <taxon>Panagrolaimus</taxon>
    </lineage>
</organism>